<dbReference type="InterPro" id="IPR050764">
    <property type="entry name" value="CbbQ/NirQ/NorQ/GpvN"/>
</dbReference>
<evidence type="ECO:0000313" key="3">
    <source>
        <dbReference type="Proteomes" id="UP000291301"/>
    </source>
</evidence>
<dbReference type="EMBL" id="SJST01000003">
    <property type="protein sequence ID" value="TCD14556.1"/>
    <property type="molecule type" value="Genomic_DNA"/>
</dbReference>
<organism evidence="2 3">
    <name type="scientific">Oricola cellulosilytica</name>
    <dbReference type="NCBI Taxonomy" id="1429082"/>
    <lineage>
        <taxon>Bacteria</taxon>
        <taxon>Pseudomonadati</taxon>
        <taxon>Pseudomonadota</taxon>
        <taxon>Alphaproteobacteria</taxon>
        <taxon>Hyphomicrobiales</taxon>
        <taxon>Ahrensiaceae</taxon>
        <taxon>Oricola</taxon>
    </lineage>
</organism>
<dbReference type="Proteomes" id="UP000291301">
    <property type="component" value="Unassembled WGS sequence"/>
</dbReference>
<dbReference type="Pfam" id="PF07728">
    <property type="entry name" value="AAA_5"/>
    <property type="match status" value="1"/>
</dbReference>
<evidence type="ECO:0000259" key="1">
    <source>
        <dbReference type="Pfam" id="PF07728"/>
    </source>
</evidence>
<feature type="domain" description="ATPase dynein-related AAA" evidence="1">
    <location>
        <begin position="47"/>
        <end position="202"/>
    </location>
</feature>
<comment type="caution">
    <text evidence="2">The sequence shown here is derived from an EMBL/GenBank/DDBJ whole genome shotgun (WGS) entry which is preliminary data.</text>
</comment>
<dbReference type="CDD" id="cd00009">
    <property type="entry name" value="AAA"/>
    <property type="match status" value="1"/>
</dbReference>
<dbReference type="GO" id="GO:0005524">
    <property type="term" value="F:ATP binding"/>
    <property type="evidence" value="ECO:0007669"/>
    <property type="project" value="InterPro"/>
</dbReference>
<keyword evidence="3" id="KW-1185">Reference proteome</keyword>
<proteinExistence type="predicted"/>
<dbReference type="GO" id="GO:0016887">
    <property type="term" value="F:ATP hydrolysis activity"/>
    <property type="evidence" value="ECO:0007669"/>
    <property type="project" value="InterPro"/>
</dbReference>
<dbReference type="OrthoDB" id="9783370at2"/>
<dbReference type="InterPro" id="IPR011704">
    <property type="entry name" value="ATPase_dyneun-rel_AAA"/>
</dbReference>
<reference evidence="2 3" key="1">
    <citation type="journal article" date="2015" name="Antonie Van Leeuwenhoek">
        <title>Oricola cellulosilytica gen. nov., sp. nov., a cellulose-degrading bacterium of the family Phyllobacteriaceae isolated from surface seashore water, and emended descriptions of Mesorhizobium loti and Phyllobacterium myrsinacearum.</title>
        <authorList>
            <person name="Hameed A."/>
            <person name="Shahina M."/>
            <person name="Lai W.A."/>
            <person name="Lin S.Y."/>
            <person name="Young L.S."/>
            <person name="Liu Y.C."/>
            <person name="Hsu Y.H."/>
            <person name="Young C.C."/>
        </authorList>
    </citation>
    <scope>NUCLEOTIDE SEQUENCE [LARGE SCALE GENOMIC DNA]</scope>
    <source>
        <strain evidence="2 3">KCTC 52183</strain>
    </source>
</reference>
<dbReference type="Gene3D" id="3.40.50.300">
    <property type="entry name" value="P-loop containing nucleotide triphosphate hydrolases"/>
    <property type="match status" value="1"/>
</dbReference>
<accession>A0A4R0PBW7</accession>
<dbReference type="AlphaFoldDB" id="A0A4R0PBW7"/>
<dbReference type="PANTHER" id="PTHR42759">
    <property type="entry name" value="MOXR FAMILY PROTEIN"/>
    <property type="match status" value="1"/>
</dbReference>
<dbReference type="SUPFAM" id="SSF52540">
    <property type="entry name" value="P-loop containing nucleoside triphosphate hydrolases"/>
    <property type="match status" value="1"/>
</dbReference>
<gene>
    <name evidence="2" type="ORF">E0D97_10920</name>
</gene>
<evidence type="ECO:0000313" key="2">
    <source>
        <dbReference type="EMBL" id="TCD14556.1"/>
    </source>
</evidence>
<name>A0A4R0PBW7_9HYPH</name>
<dbReference type="InterPro" id="IPR027417">
    <property type="entry name" value="P-loop_NTPase"/>
</dbReference>
<sequence>MTMPDPTPDTSLPESIDETLSLLNSQDYVADRPLATVLYLSLKMGRPLFLEGEAGVGKTEIAKVLAKALDRPLIRLQCYEGLDVSSAVYEWNYAAQMIDIRIAEASGETSREKLHRDIFSDEYLIRRPVLEALSGKPGKAAVFLIDELDRTDEAFEAFLLEVLSDFQVTIPEYGTITAAERPAVIITTNRTREIHDALKRRCLYHWVDYPTAERELEIVSRKAPQANERLSEEVVRYVQRLREMELFKVPGIAETIDWATALTELDKVALDPATVSDTIGVLLKYQDDIARLQGSDGKRILDDVKAELDAA</sequence>
<dbReference type="PANTHER" id="PTHR42759:SF1">
    <property type="entry name" value="MAGNESIUM-CHELATASE SUBUNIT CHLD"/>
    <property type="match status" value="1"/>
</dbReference>
<protein>
    <submittedName>
        <fullName evidence="2">MoxR family ATPase</fullName>
    </submittedName>
</protein>